<dbReference type="GO" id="GO:0005524">
    <property type="term" value="F:ATP binding"/>
    <property type="evidence" value="ECO:0007669"/>
    <property type="project" value="InterPro"/>
</dbReference>
<reference evidence="3 4" key="1">
    <citation type="journal article" date="2018" name="Syst. Appl. Microbiol.">
        <title>Pseudomonas silesiensis sp. nov. strain A3T isolated from a biological pesticide sewage treatment plant and analysis of the complete genome sequence.</title>
        <authorList>
            <person name="Kaminski M.A."/>
            <person name="Furmanczyk E.M."/>
            <person name="Sobczak A."/>
            <person name="Dziembowski A."/>
            <person name="Lipinski L."/>
        </authorList>
    </citation>
    <scope>NUCLEOTIDE SEQUENCE [LARGE SCALE GENOMIC DNA]</scope>
    <source>
        <strain evidence="3 4">A3</strain>
    </source>
</reference>
<dbReference type="EMBL" id="CP014870">
    <property type="protein sequence ID" value="ANJ54354.1"/>
    <property type="molecule type" value="Genomic_DNA"/>
</dbReference>
<proteinExistence type="predicted"/>
<keyword evidence="4" id="KW-1185">Reference proteome</keyword>
<sequence>MEHVLIDKSVLFLDPDIINRIRGKNGLPFIAYSDLLELQSLTKGHEQVHKNARQFFQLFAGQPSRPHGALPKGTTLRPGDLLAECAFDGQPIFALKRTTAPQDQIKSDDAVDLCRHYDLLLLTCDEAQLIQCKAADARAIRWVGRAPLMPFDQPKTPLAIPDRLIQNRGTIVTEGSVVTTSSGRRLTLGKSISSGGEGTIYGAAGNAEVCKIYHTGKLSIRRREKIELMVTRRIVEPGICWPTELVFNADQEFVGYVMPRAEGKTLQTSVFVKPLLAKTFPHWTRRDLVNVAIAFLKQVQYLHSLNIIVGDINPMNLLVTPDSNKVWMVDTDSFQVDHFPCEVGTVPFTAPEIQGKEYGKYLRTKDHELFAVATMLFMILLPGKPPYSQQGGGTASDNIRNMNFPYRFKKDSGKGKVSVTPVGTWQNIWSHLPYLLKQAFSNTFEDNQRRPIGDWLTLLAQYGEELHKGKHSDELFPAAFRITDPVEAVCGSCKKTYTESKAWFKKMQASGKSTRCAECQKSAKLKHLASESQKKTEQAVQRVAPPPAAATPRPNPPPVRNMTTPAPVPKRTVPASAPSPAPVRQTPTTPQQQPASARPQPFRTAPARPLNHESIVVRWLKQLLKRFL</sequence>
<name>A0A191YNK7_9PSED</name>
<feature type="compositionally biased region" description="Basic and acidic residues" evidence="1">
    <location>
        <begin position="528"/>
        <end position="537"/>
    </location>
</feature>
<dbReference type="SUPFAM" id="SSF56112">
    <property type="entry name" value="Protein kinase-like (PK-like)"/>
    <property type="match status" value="1"/>
</dbReference>
<dbReference type="KEGG" id="psil:PMA3_03960"/>
<dbReference type="InterPro" id="IPR000719">
    <property type="entry name" value="Prot_kinase_dom"/>
</dbReference>
<dbReference type="Proteomes" id="UP000078354">
    <property type="component" value="Chromosome"/>
</dbReference>
<evidence type="ECO:0000313" key="3">
    <source>
        <dbReference type="EMBL" id="ANJ54354.1"/>
    </source>
</evidence>
<dbReference type="Pfam" id="PF00069">
    <property type="entry name" value="Pkinase"/>
    <property type="match status" value="1"/>
</dbReference>
<dbReference type="PROSITE" id="PS50011">
    <property type="entry name" value="PROTEIN_KINASE_DOM"/>
    <property type="match status" value="1"/>
</dbReference>
<evidence type="ECO:0000259" key="2">
    <source>
        <dbReference type="PROSITE" id="PS50011"/>
    </source>
</evidence>
<dbReference type="STRING" id="1853130.PMA3_03960"/>
<dbReference type="InterPro" id="IPR011009">
    <property type="entry name" value="Kinase-like_dom_sf"/>
</dbReference>
<evidence type="ECO:0000313" key="4">
    <source>
        <dbReference type="Proteomes" id="UP000078354"/>
    </source>
</evidence>
<feature type="compositionally biased region" description="Pro residues" evidence="1">
    <location>
        <begin position="544"/>
        <end position="559"/>
    </location>
</feature>
<dbReference type="AlphaFoldDB" id="A0A191YNK7"/>
<gene>
    <name evidence="3" type="ORF">PMA3_03960</name>
</gene>
<organism evidence="3 4">
    <name type="scientific">Pseudomonas silesiensis</name>
    <dbReference type="NCBI Taxonomy" id="1853130"/>
    <lineage>
        <taxon>Bacteria</taxon>
        <taxon>Pseudomonadati</taxon>
        <taxon>Pseudomonadota</taxon>
        <taxon>Gammaproteobacteria</taxon>
        <taxon>Pseudomonadales</taxon>
        <taxon>Pseudomonadaceae</taxon>
        <taxon>Pseudomonas</taxon>
    </lineage>
</organism>
<feature type="compositionally biased region" description="Low complexity" evidence="1">
    <location>
        <begin position="574"/>
        <end position="603"/>
    </location>
</feature>
<protein>
    <recommendedName>
        <fullName evidence="2">Protein kinase domain-containing protein</fullName>
    </recommendedName>
</protein>
<feature type="domain" description="Protein kinase" evidence="2">
    <location>
        <begin position="186"/>
        <end position="476"/>
    </location>
</feature>
<accession>A0A191YNK7</accession>
<dbReference type="Gene3D" id="1.10.510.10">
    <property type="entry name" value="Transferase(Phosphotransferase) domain 1"/>
    <property type="match status" value="1"/>
</dbReference>
<evidence type="ECO:0000256" key="1">
    <source>
        <dbReference type="SAM" id="MobiDB-lite"/>
    </source>
</evidence>
<dbReference type="GO" id="GO:0004672">
    <property type="term" value="F:protein kinase activity"/>
    <property type="evidence" value="ECO:0007669"/>
    <property type="project" value="InterPro"/>
</dbReference>
<feature type="region of interest" description="Disordered" evidence="1">
    <location>
        <begin position="527"/>
        <end position="609"/>
    </location>
</feature>